<dbReference type="CDD" id="cd06008">
    <property type="entry name" value="NF-X1-zinc-finger"/>
    <property type="match status" value="5"/>
</dbReference>
<accession>A0ABR1D5J8</accession>
<evidence type="ECO:0000259" key="14">
    <source>
        <dbReference type="PROSITE" id="PS51061"/>
    </source>
</evidence>
<feature type="domain" description="R3H" evidence="14">
    <location>
        <begin position="932"/>
        <end position="1002"/>
    </location>
</feature>
<evidence type="ECO:0000256" key="11">
    <source>
        <dbReference type="SAM" id="MobiDB-lite"/>
    </source>
</evidence>
<feature type="domain" description="C2H2-type" evidence="13">
    <location>
        <begin position="556"/>
        <end position="587"/>
    </location>
</feature>
<evidence type="ECO:0000259" key="12">
    <source>
        <dbReference type="PROSITE" id="PS50089"/>
    </source>
</evidence>
<dbReference type="PANTHER" id="PTHR12360:SF12">
    <property type="entry name" value="TRANSCRIPTIONAL REPRESSOR NF-X1"/>
    <property type="match status" value="1"/>
</dbReference>
<dbReference type="InterPro" id="IPR001374">
    <property type="entry name" value="R3H_dom"/>
</dbReference>
<dbReference type="SUPFAM" id="SSF82708">
    <property type="entry name" value="R3H domain"/>
    <property type="match status" value="1"/>
</dbReference>
<keyword evidence="5 10" id="KW-0863">Zinc-finger</keyword>
<keyword evidence="7" id="KW-0805">Transcription regulation</keyword>
<evidence type="ECO:0000256" key="6">
    <source>
        <dbReference type="ARBA" id="ARBA00022833"/>
    </source>
</evidence>
<feature type="compositionally biased region" description="Gly residues" evidence="11">
    <location>
        <begin position="41"/>
        <end position="52"/>
    </location>
</feature>
<evidence type="ECO:0000256" key="4">
    <source>
        <dbReference type="ARBA" id="ARBA00022737"/>
    </source>
</evidence>
<evidence type="ECO:0000256" key="10">
    <source>
        <dbReference type="PROSITE-ProRule" id="PRU00042"/>
    </source>
</evidence>
<keyword evidence="6" id="KW-0862">Zinc</keyword>
<feature type="domain" description="RING-type" evidence="12">
    <location>
        <begin position="301"/>
        <end position="351"/>
    </location>
</feature>
<comment type="caution">
    <text evidence="15">The sequence shown here is derived from an EMBL/GenBank/DDBJ whole genome shotgun (WGS) entry which is preliminary data.</text>
</comment>
<feature type="compositionally biased region" description="Basic and acidic residues" evidence="11">
    <location>
        <begin position="219"/>
        <end position="234"/>
    </location>
</feature>
<dbReference type="InterPro" id="IPR036867">
    <property type="entry name" value="R3H_dom_sf"/>
</dbReference>
<evidence type="ECO:0000256" key="5">
    <source>
        <dbReference type="ARBA" id="ARBA00022771"/>
    </source>
</evidence>
<evidence type="ECO:0000256" key="8">
    <source>
        <dbReference type="ARBA" id="ARBA00023163"/>
    </source>
</evidence>
<comment type="similarity">
    <text evidence="2">Belongs to the NFX1 family.</text>
</comment>
<evidence type="ECO:0000256" key="1">
    <source>
        <dbReference type="ARBA" id="ARBA00004123"/>
    </source>
</evidence>
<evidence type="ECO:0000256" key="3">
    <source>
        <dbReference type="ARBA" id="ARBA00022723"/>
    </source>
</evidence>
<dbReference type="SUPFAM" id="SSF57850">
    <property type="entry name" value="RING/U-box"/>
    <property type="match status" value="1"/>
</dbReference>
<dbReference type="InterPro" id="IPR013087">
    <property type="entry name" value="Znf_C2H2_type"/>
</dbReference>
<feature type="compositionally biased region" description="Basic and acidic residues" evidence="11">
    <location>
        <begin position="73"/>
        <end position="87"/>
    </location>
</feature>
<dbReference type="PANTHER" id="PTHR12360">
    <property type="entry name" value="NUCLEAR TRANSCRIPTION FACTOR, X-BOX BINDING 1 NFX1"/>
    <property type="match status" value="1"/>
</dbReference>
<dbReference type="InterPro" id="IPR000967">
    <property type="entry name" value="Znf_NFX1"/>
</dbReference>
<feature type="region of interest" description="Disordered" evidence="11">
    <location>
        <begin position="1091"/>
        <end position="1125"/>
    </location>
</feature>
<dbReference type="InterPro" id="IPR001841">
    <property type="entry name" value="Znf_RING"/>
</dbReference>
<reference evidence="15 16" key="1">
    <citation type="submission" date="2023-08" db="EMBL/GenBank/DDBJ databases">
        <title>A Necator americanus chromosomal reference genome.</title>
        <authorList>
            <person name="Ilik V."/>
            <person name="Petrzelkova K.J."/>
            <person name="Pardy F."/>
            <person name="Fuh T."/>
            <person name="Niatou-Singa F.S."/>
            <person name="Gouil Q."/>
            <person name="Baker L."/>
            <person name="Ritchie M.E."/>
            <person name="Jex A.R."/>
            <person name="Gazzola D."/>
            <person name="Li H."/>
            <person name="Toshio Fujiwara R."/>
            <person name="Zhan B."/>
            <person name="Aroian R.V."/>
            <person name="Pafco B."/>
            <person name="Schwarz E.M."/>
        </authorList>
    </citation>
    <scope>NUCLEOTIDE SEQUENCE [LARGE SCALE GENOMIC DNA]</scope>
    <source>
        <strain evidence="15 16">Aroian</strain>
        <tissue evidence="15">Whole animal</tissue>
    </source>
</reference>
<dbReference type="Pfam" id="PF01424">
    <property type="entry name" value="R3H"/>
    <property type="match status" value="1"/>
</dbReference>
<dbReference type="PROSITE" id="PS50089">
    <property type="entry name" value="ZF_RING_2"/>
    <property type="match status" value="1"/>
</dbReference>
<dbReference type="Proteomes" id="UP001303046">
    <property type="component" value="Unassembled WGS sequence"/>
</dbReference>
<feature type="compositionally biased region" description="Polar residues" evidence="11">
    <location>
        <begin position="56"/>
        <end position="72"/>
    </location>
</feature>
<keyword evidence="9" id="KW-0539">Nucleus</keyword>
<proteinExistence type="inferred from homology"/>
<feature type="compositionally biased region" description="Low complexity" evidence="11">
    <location>
        <begin position="18"/>
        <end position="28"/>
    </location>
</feature>
<keyword evidence="8" id="KW-0804">Transcription</keyword>
<feature type="compositionally biased region" description="Low complexity" evidence="11">
    <location>
        <begin position="97"/>
        <end position="108"/>
    </location>
</feature>
<dbReference type="Pfam" id="PF01422">
    <property type="entry name" value="zf-NF-X1"/>
    <property type="match status" value="7"/>
</dbReference>
<comment type="subcellular location">
    <subcellularLocation>
        <location evidence="1">Nucleus</location>
    </subcellularLocation>
</comment>
<dbReference type="EMBL" id="JAVFWL010000003">
    <property type="protein sequence ID" value="KAK6745792.1"/>
    <property type="molecule type" value="Genomic_DNA"/>
</dbReference>
<evidence type="ECO:0000313" key="15">
    <source>
        <dbReference type="EMBL" id="KAK6745792.1"/>
    </source>
</evidence>
<organism evidence="15 16">
    <name type="scientific">Necator americanus</name>
    <name type="common">Human hookworm</name>
    <dbReference type="NCBI Taxonomy" id="51031"/>
    <lineage>
        <taxon>Eukaryota</taxon>
        <taxon>Metazoa</taxon>
        <taxon>Ecdysozoa</taxon>
        <taxon>Nematoda</taxon>
        <taxon>Chromadorea</taxon>
        <taxon>Rhabditida</taxon>
        <taxon>Rhabditina</taxon>
        <taxon>Rhabditomorpha</taxon>
        <taxon>Strongyloidea</taxon>
        <taxon>Ancylostomatidae</taxon>
        <taxon>Bunostominae</taxon>
        <taxon>Necator</taxon>
    </lineage>
</organism>
<evidence type="ECO:0008006" key="17">
    <source>
        <dbReference type="Google" id="ProtNLM"/>
    </source>
</evidence>
<keyword evidence="4" id="KW-0677">Repeat</keyword>
<evidence type="ECO:0000256" key="2">
    <source>
        <dbReference type="ARBA" id="ARBA00007269"/>
    </source>
</evidence>
<feature type="region of interest" description="Disordered" evidence="11">
    <location>
        <begin position="199"/>
        <end position="284"/>
    </location>
</feature>
<dbReference type="InterPro" id="IPR034078">
    <property type="entry name" value="NFX1_fam"/>
</dbReference>
<feature type="region of interest" description="Disordered" evidence="11">
    <location>
        <begin position="1"/>
        <end position="119"/>
    </location>
</feature>
<name>A0ABR1D5J8_NECAM</name>
<dbReference type="PROSITE" id="PS50157">
    <property type="entry name" value="ZINC_FINGER_C2H2_2"/>
    <property type="match status" value="1"/>
</dbReference>
<gene>
    <name evidence="15" type="primary">Necator_chrIII.g12877</name>
    <name evidence="15" type="ORF">RB195_012110</name>
</gene>
<dbReference type="PROSITE" id="PS51061">
    <property type="entry name" value="R3H"/>
    <property type="match status" value="1"/>
</dbReference>
<keyword evidence="16" id="KW-1185">Reference proteome</keyword>
<evidence type="ECO:0000256" key="9">
    <source>
        <dbReference type="ARBA" id="ARBA00023242"/>
    </source>
</evidence>
<evidence type="ECO:0000313" key="16">
    <source>
        <dbReference type="Proteomes" id="UP001303046"/>
    </source>
</evidence>
<sequence length="1168" mass="130556">MKFSGTCRSSYIAMGDVATSSSATTTSTDRGGRGRRRGYRGGRGGRGGGGGRCQVDSVSSGTEAPLLNASTATERRSNHPQPSDRSDGQNAPGKAMRPPNNRRNWPQRGRGGISMDPSAMVPKIVPQQFLEETSDRPQHPTRGRGSDSHWLPRQGGRGGGARIQPGHNDIILNPYAPPFVPAPGFVNNLTTPQEAVFNQRSFNGRGKQRRSFATNQTPEDLKEAVSQRVPKDYTRGNPQQHRNPPLYGISGVNRTRGNRDGQNNRKPTRPRTRRIHDYEDDQEKSMRDRLIQQLEDNCYECAICCQVIHARQGIWSCKTCYHMFHISGGCIINWAKKSKEEDNRWRCPTCQTKYEAIPYNYFCFCRKQINPPFRLGETPHSCGNVCGGQRAPGCPHPCNEPCHPGPCPECPVMLTRKCNCGAVQKAVRCGSAVEVKCEKLCDRVLACGEHRCSRVCHEGDCNPCEVTVKQNCFCGLSTREIPCWEKGGNEKYSCGEPCRGFYSCGIHRCIRSCHLIGNAGCGLCPTAPERITHCPCGRCTLVELRIQRKSCQDPIPTCRNICGKVLKCGSAEKKHRCRALCHTGECPPCELNTSIVCRCRQVKRTLPCKEYVQFADGNEFLCEKRCKKRKSCGIHKCQEVCCVQTEHLCLQICNKRLSCGLHFCESICHAGQCPRCLNSSFEEQFCHCGRTMRPPPIPCGAPLPECDEPCARPHPCNHPVTHRCHGEERCPPCTALVERMCYGKHEIRKNIPCHIDAVSCGRLCEKPLGCGVHNCNRNCHAGDCMREGEKCTRPCMILRRPCEHPCSLPCHGTTPCPESECRQMVNVTCECGKRKSQMKCSEFEKMVGRLRAFEAEDSEGGQIPEPGVAALRRSASMEKLNCLPCDDECKKIARNKRLADALELVTDENGELEKEPTITYTEYLKAELRTNAAFVQEVETAFVDLLERLGDPTYLGSTLNYNFRPMPVEKRRFVHEYATFFSVDTVGVDDPPKRSVIATAKRGISRAPLVMLTCLLKYPGMLKSRGSVTLKSKFFDETKREEASQEDASVNSSMKALRGGRQFKKRVAPQLTRPPPLPQFNHFAALCSDDEDQEVNEPPSQQVPSIQEKDPNWWSDDENESDTTDNCVSEVVGLVEDLMREVCRIESSGNKIRELDSMDCKDSWSDDE</sequence>
<evidence type="ECO:0000259" key="13">
    <source>
        <dbReference type="PROSITE" id="PS50157"/>
    </source>
</evidence>
<keyword evidence="3" id="KW-0479">Metal-binding</keyword>
<evidence type="ECO:0000256" key="7">
    <source>
        <dbReference type="ARBA" id="ARBA00023015"/>
    </source>
</evidence>
<dbReference type="SMART" id="SM00438">
    <property type="entry name" value="ZnF_NFX"/>
    <property type="match status" value="9"/>
</dbReference>
<protein>
    <recommendedName>
        <fullName evidence="17">NF-X1 type zinc finger</fullName>
    </recommendedName>
</protein>
<feature type="region of interest" description="Disordered" evidence="11">
    <location>
        <begin position="131"/>
        <end position="169"/>
    </location>
</feature>